<dbReference type="Gene3D" id="3.10.110.10">
    <property type="entry name" value="Ubiquitin Conjugating Enzyme"/>
    <property type="match status" value="1"/>
</dbReference>
<dbReference type="Gene3D" id="3.30.40.10">
    <property type="entry name" value="Zinc/RING finger domain, C3HC4 (zinc finger)"/>
    <property type="match status" value="1"/>
</dbReference>
<organism evidence="11 15">
    <name type="scientific">Rotaria socialis</name>
    <dbReference type="NCBI Taxonomy" id="392032"/>
    <lineage>
        <taxon>Eukaryota</taxon>
        <taxon>Metazoa</taxon>
        <taxon>Spiralia</taxon>
        <taxon>Gnathifera</taxon>
        <taxon>Rotifera</taxon>
        <taxon>Eurotatoria</taxon>
        <taxon>Bdelloidea</taxon>
        <taxon>Philodinida</taxon>
        <taxon>Philodinidae</taxon>
        <taxon>Rotaria</taxon>
    </lineage>
</organism>
<dbReference type="Proteomes" id="UP000663833">
    <property type="component" value="Unassembled WGS sequence"/>
</dbReference>
<evidence type="ECO:0000313" key="11">
    <source>
        <dbReference type="EMBL" id="CAF3326807.1"/>
    </source>
</evidence>
<evidence type="ECO:0000313" key="13">
    <source>
        <dbReference type="EMBL" id="CAF4285261.1"/>
    </source>
</evidence>
<evidence type="ECO:0000256" key="5">
    <source>
        <dbReference type="ARBA" id="ARBA00023274"/>
    </source>
</evidence>
<comment type="caution">
    <text evidence="11">The sequence shown here is derived from an EMBL/GenBank/DDBJ whole genome shotgun (WGS) entry which is preliminary data.</text>
</comment>
<evidence type="ECO:0000256" key="2">
    <source>
        <dbReference type="ARBA" id="ARBA00009864"/>
    </source>
</evidence>
<reference evidence="11" key="1">
    <citation type="submission" date="2021-02" db="EMBL/GenBank/DDBJ databases">
        <authorList>
            <person name="Nowell W R."/>
        </authorList>
    </citation>
    <scope>NUCLEOTIDE SEQUENCE</scope>
</reference>
<evidence type="ECO:0000256" key="4">
    <source>
        <dbReference type="ARBA" id="ARBA00023128"/>
    </source>
</evidence>
<dbReference type="InterPro" id="IPR043003">
    <property type="entry name" value="FANCL_d3_sf"/>
</dbReference>
<keyword evidence="16" id="KW-1185">Reference proteome</keyword>
<evidence type="ECO:0000313" key="12">
    <source>
        <dbReference type="EMBL" id="CAF3328155.1"/>
    </source>
</evidence>
<dbReference type="GO" id="GO:0061630">
    <property type="term" value="F:ubiquitin protein ligase activity"/>
    <property type="evidence" value="ECO:0007669"/>
    <property type="project" value="TreeGrafter"/>
</dbReference>
<dbReference type="GO" id="GO:0006513">
    <property type="term" value="P:protein monoubiquitination"/>
    <property type="evidence" value="ECO:0007669"/>
    <property type="project" value="TreeGrafter"/>
</dbReference>
<dbReference type="InterPro" id="IPR059242">
    <property type="entry name" value="mS23_dom"/>
</dbReference>
<evidence type="ECO:0000256" key="1">
    <source>
        <dbReference type="ARBA" id="ARBA00004173"/>
    </source>
</evidence>
<dbReference type="InterPro" id="IPR013083">
    <property type="entry name" value="Znf_RING/FYVE/PHD"/>
</dbReference>
<dbReference type="CDD" id="cd23701">
    <property type="entry name" value="At1g26750"/>
    <property type="match status" value="1"/>
</dbReference>
<evidence type="ECO:0000259" key="7">
    <source>
        <dbReference type="Pfam" id="PF10484"/>
    </source>
</evidence>
<dbReference type="Pfam" id="PF11793">
    <property type="entry name" value="FANCL_C"/>
    <property type="match status" value="1"/>
</dbReference>
<evidence type="ECO:0000313" key="14">
    <source>
        <dbReference type="EMBL" id="CAF4500212.1"/>
    </source>
</evidence>
<dbReference type="GO" id="GO:0005840">
    <property type="term" value="C:ribosome"/>
    <property type="evidence" value="ECO:0007669"/>
    <property type="project" value="InterPro"/>
</dbReference>
<proteinExistence type="inferred from homology"/>
<dbReference type="Pfam" id="PF18890">
    <property type="entry name" value="FANCL_d2"/>
    <property type="match status" value="1"/>
</dbReference>
<keyword evidence="4" id="KW-0496">Mitochondrion</keyword>
<dbReference type="Pfam" id="PF10484">
    <property type="entry name" value="MRP-S23"/>
    <property type="match status" value="1"/>
</dbReference>
<dbReference type="PANTHER" id="PTHR13206">
    <property type="entry name" value="UBIQUITIN LIGASE PROTEIN PHF9 FANCONI ANEMIA GROUP L PROTEIN"/>
    <property type="match status" value="1"/>
</dbReference>
<name>A0A817U3V6_9BILA</name>
<dbReference type="Proteomes" id="UP000663825">
    <property type="component" value="Unassembled WGS sequence"/>
</dbReference>
<dbReference type="GO" id="GO:0036297">
    <property type="term" value="P:interstrand cross-link repair"/>
    <property type="evidence" value="ECO:0007669"/>
    <property type="project" value="InterPro"/>
</dbReference>
<comment type="subcellular location">
    <subcellularLocation>
        <location evidence="1">Mitochondrion</location>
    </subcellularLocation>
</comment>
<dbReference type="CDD" id="cd23832">
    <property type="entry name" value="DRWD-C_FANCL"/>
    <property type="match status" value="1"/>
</dbReference>
<dbReference type="InterPro" id="IPR023611">
    <property type="entry name" value="mS23_dom_met"/>
</dbReference>
<feature type="domain" description="FANCL UBC-like" evidence="10">
    <location>
        <begin position="456"/>
        <end position="552"/>
    </location>
</feature>
<dbReference type="InterPro" id="IPR044037">
    <property type="entry name" value="FANCL_d3"/>
</dbReference>
<dbReference type="EMBL" id="CAJOBP010001446">
    <property type="protein sequence ID" value="CAF4285261.1"/>
    <property type="molecule type" value="Genomic_DNA"/>
</dbReference>
<dbReference type="SMART" id="SM01197">
    <property type="entry name" value="FANCL_C"/>
    <property type="match status" value="1"/>
</dbReference>
<feature type="domain" description="Small ribosomal subunit protein mS23 conserved" evidence="7">
    <location>
        <begin position="2"/>
        <end position="129"/>
    </location>
</feature>
<dbReference type="InterPro" id="IPR026848">
    <property type="entry name" value="Fancl"/>
</dbReference>
<dbReference type="GO" id="GO:0003735">
    <property type="term" value="F:structural constituent of ribosome"/>
    <property type="evidence" value="ECO:0007669"/>
    <property type="project" value="InterPro"/>
</dbReference>
<evidence type="ECO:0000313" key="16">
    <source>
        <dbReference type="Proteomes" id="UP000663873"/>
    </source>
</evidence>
<protein>
    <recommendedName>
        <fullName evidence="6">Small ribosomal subunit protein mS23</fullName>
    </recommendedName>
</protein>
<dbReference type="InterPro" id="IPR016135">
    <property type="entry name" value="UBQ-conjugating_enzyme/RWD"/>
</dbReference>
<feature type="domain" description="FANCL UBC-like" evidence="9">
    <location>
        <begin position="365"/>
        <end position="454"/>
    </location>
</feature>
<dbReference type="AlphaFoldDB" id="A0A817U3V6"/>
<dbReference type="EMBL" id="CAJNYD010001263">
    <property type="protein sequence ID" value="CAF3326807.1"/>
    <property type="molecule type" value="Genomic_DNA"/>
</dbReference>
<evidence type="ECO:0000259" key="10">
    <source>
        <dbReference type="Pfam" id="PF18891"/>
    </source>
</evidence>
<feature type="domain" description="FANCL C-terminal" evidence="8">
    <location>
        <begin position="567"/>
        <end position="614"/>
    </location>
</feature>
<dbReference type="GO" id="GO:0043240">
    <property type="term" value="C:Fanconi anaemia nuclear complex"/>
    <property type="evidence" value="ECO:0007669"/>
    <property type="project" value="InterPro"/>
</dbReference>
<accession>A0A817U3V6</accession>
<dbReference type="Gene3D" id="3.10.110.20">
    <property type="entry name" value="RWD domain-like"/>
    <property type="match status" value="1"/>
</dbReference>
<dbReference type="PANTHER" id="PTHR13206:SF0">
    <property type="entry name" value="E3 UBIQUITIN-PROTEIN LIGASE FANCL"/>
    <property type="match status" value="1"/>
</dbReference>
<dbReference type="GO" id="GO:0006412">
    <property type="term" value="P:translation"/>
    <property type="evidence" value="ECO:0007669"/>
    <property type="project" value="InterPro"/>
</dbReference>
<comment type="similarity">
    <text evidence="2">Belongs to the mitochondrion-specific ribosomal protein mS23 family.</text>
</comment>
<dbReference type="Proteomes" id="UP000663851">
    <property type="component" value="Unassembled WGS sequence"/>
</dbReference>
<evidence type="ECO:0000256" key="6">
    <source>
        <dbReference type="ARBA" id="ARBA00035137"/>
    </source>
</evidence>
<evidence type="ECO:0000259" key="8">
    <source>
        <dbReference type="Pfam" id="PF11793"/>
    </source>
</evidence>
<gene>
    <name evidence="14" type="ORF">HFQ381_LOCUS27714</name>
    <name evidence="11" type="ORF">LUA448_LOCUS10561</name>
    <name evidence="12" type="ORF">TIS948_LOCUS20957</name>
    <name evidence="13" type="ORF">UJA718_LOCUS11655</name>
</gene>
<dbReference type="EMBL" id="CAJNXB010003638">
    <property type="protein sequence ID" value="CAF3328155.1"/>
    <property type="molecule type" value="Genomic_DNA"/>
</dbReference>
<dbReference type="OrthoDB" id="10012356at2759"/>
<sequence>MSRLWKVGSIFSRLSGMVEGGHLKGSEIPIWYSIYKRFPPVREPRFLSLTEGDIPKLHEPPKLLFDEDIIRKDYYEDVEDGEIIKLKNNDRKSRSQVFIDEYFKLKSKQKDFIPHRQLFRLTLEYLQQHGHPIMFKTGAEQKYPEIELQSDETNQSIDKNNQQLQSNVKHKSDSIPNLGEFVAEWERDNTEGYFPLGKNTYQYRRLQPHRTQTSFGEETLSDSDVTYRRTDGYVHSTVRGDEVKQKENPYMPGENIQPLSPPSFLQQNMLRHGKVHNVFTHAQYERDPFLRLQDRVKDLEYWKKPPIHTKVFRRKFKAKKFLVDIPGIYEKNFSSNPSSNTNIVDNWPSASNFTQFVHDAQSFLLLLSHIEEIGWSSIRLTSLLNDSMLTLHYTYIDLGDRSHDLYIDIPHRWPNERPRCRTHLPVEFSIETWCPKTSRLLEIINNFRSVVDSLQSFWAQLTELERDAIVLDEKPISCASTIRRLKINDNIHVKIQIDPYNPCAFPSITFHGPQMIVRSFDELLEQNRHHWNEAHSNIILNLEHMLDITFPSNIFFKSKSQLKDDQQQECGICYESTLNVNETVIYCETPNCFKQYHEKCWKSWLRKKVPQRGGCDVLDIVVDERMNTTTASGPCLFCKKNIIVN</sequence>
<dbReference type="Proteomes" id="UP000663873">
    <property type="component" value="Unassembled WGS sequence"/>
</dbReference>
<evidence type="ECO:0000256" key="3">
    <source>
        <dbReference type="ARBA" id="ARBA00022980"/>
    </source>
</evidence>
<dbReference type="InterPro" id="IPR043898">
    <property type="entry name" value="FANCL_d2"/>
</dbReference>
<keyword evidence="3" id="KW-0689">Ribosomal protein</keyword>
<evidence type="ECO:0000259" key="9">
    <source>
        <dbReference type="Pfam" id="PF18890"/>
    </source>
</evidence>
<dbReference type="InterPro" id="IPR026850">
    <property type="entry name" value="FANCL_C"/>
</dbReference>
<dbReference type="Pfam" id="PF18891">
    <property type="entry name" value="FANCL_d3"/>
    <property type="match status" value="1"/>
</dbReference>
<dbReference type="CDD" id="cd23831">
    <property type="entry name" value="DRWD-N_FANCL"/>
    <property type="match status" value="1"/>
</dbReference>
<dbReference type="EMBL" id="CAJOBO010003677">
    <property type="protein sequence ID" value="CAF4500212.1"/>
    <property type="molecule type" value="Genomic_DNA"/>
</dbReference>
<evidence type="ECO:0000313" key="15">
    <source>
        <dbReference type="Proteomes" id="UP000663833"/>
    </source>
</evidence>
<keyword evidence="5" id="KW-0687">Ribonucleoprotein</keyword>